<feature type="signal peptide" evidence="1">
    <location>
        <begin position="1"/>
        <end position="23"/>
    </location>
</feature>
<organism evidence="3 4">
    <name type="scientific">Cocleimonas flava</name>
    <dbReference type="NCBI Taxonomy" id="634765"/>
    <lineage>
        <taxon>Bacteria</taxon>
        <taxon>Pseudomonadati</taxon>
        <taxon>Pseudomonadota</taxon>
        <taxon>Gammaproteobacteria</taxon>
        <taxon>Thiotrichales</taxon>
        <taxon>Thiotrichaceae</taxon>
        <taxon>Cocleimonas</taxon>
    </lineage>
</organism>
<evidence type="ECO:0000259" key="2">
    <source>
        <dbReference type="Pfam" id="PF13511"/>
    </source>
</evidence>
<dbReference type="AlphaFoldDB" id="A0A4R1ETZ6"/>
<dbReference type="Proteomes" id="UP000294887">
    <property type="component" value="Unassembled WGS sequence"/>
</dbReference>
<dbReference type="OrthoDB" id="6898923at2"/>
<dbReference type="InterPro" id="IPR025392">
    <property type="entry name" value="DUF4124"/>
</dbReference>
<gene>
    <name evidence="3" type="ORF">EV695_3979</name>
</gene>
<feature type="domain" description="DUF4124" evidence="2">
    <location>
        <begin position="15"/>
        <end position="60"/>
    </location>
</feature>
<evidence type="ECO:0000256" key="1">
    <source>
        <dbReference type="SAM" id="SignalP"/>
    </source>
</evidence>
<feature type="chain" id="PRO_5020302370" evidence="1">
    <location>
        <begin position="24"/>
        <end position="230"/>
    </location>
</feature>
<sequence length="230" mass="26231">MHKITIKFLLTLSIILMAQHSQAAIYKCKNASGSIEYLATPCPKGTAKKDISTLPKSKQQQGTSKAKVSMYEIKTVSDGMSNILRNGFANENLKTLKEDYLNRKKRSNAYRLTEKSAVWEQYLWVTINPNSTRGIEIEYNARRSKQKAAKLSEFELARAEKAFDLSLMDVNFHATRIGLKNKSSKVKALGAKKIEWNWLEDGFKCKMNATIDKKKRYKNALNYKCKYQGA</sequence>
<keyword evidence="4" id="KW-1185">Reference proteome</keyword>
<evidence type="ECO:0000313" key="4">
    <source>
        <dbReference type="Proteomes" id="UP000294887"/>
    </source>
</evidence>
<name>A0A4R1ETZ6_9GAMM</name>
<accession>A0A4R1ETZ6</accession>
<reference evidence="3 4" key="1">
    <citation type="submission" date="2019-03" db="EMBL/GenBank/DDBJ databases">
        <title>Genomic Encyclopedia of Type Strains, Phase IV (KMG-IV): sequencing the most valuable type-strain genomes for metagenomic binning, comparative biology and taxonomic classification.</title>
        <authorList>
            <person name="Goeker M."/>
        </authorList>
    </citation>
    <scope>NUCLEOTIDE SEQUENCE [LARGE SCALE GENOMIC DNA]</scope>
    <source>
        <strain evidence="3 4">DSM 24830</strain>
    </source>
</reference>
<proteinExistence type="predicted"/>
<evidence type="ECO:0000313" key="3">
    <source>
        <dbReference type="EMBL" id="TCJ83239.1"/>
    </source>
</evidence>
<keyword evidence="1" id="KW-0732">Signal</keyword>
<protein>
    <submittedName>
        <fullName evidence="3">Uncharacterized protein DUF4124</fullName>
    </submittedName>
</protein>
<dbReference type="RefSeq" id="WP_131907714.1">
    <property type="nucleotide sequence ID" value="NZ_SMFQ01000005.1"/>
</dbReference>
<dbReference type="EMBL" id="SMFQ01000005">
    <property type="protein sequence ID" value="TCJ83239.1"/>
    <property type="molecule type" value="Genomic_DNA"/>
</dbReference>
<dbReference type="Pfam" id="PF13511">
    <property type="entry name" value="DUF4124"/>
    <property type="match status" value="1"/>
</dbReference>
<comment type="caution">
    <text evidence="3">The sequence shown here is derived from an EMBL/GenBank/DDBJ whole genome shotgun (WGS) entry which is preliminary data.</text>
</comment>